<dbReference type="InterPro" id="IPR003445">
    <property type="entry name" value="Cat_transpt"/>
</dbReference>
<feature type="transmembrane region" description="Helical" evidence="10">
    <location>
        <begin position="85"/>
        <end position="109"/>
    </location>
</feature>
<evidence type="ECO:0000256" key="4">
    <source>
        <dbReference type="ARBA" id="ARBA00022538"/>
    </source>
</evidence>
<evidence type="ECO:0000256" key="8">
    <source>
        <dbReference type="ARBA" id="ARBA00023065"/>
    </source>
</evidence>
<feature type="transmembrane region" description="Helical" evidence="10">
    <location>
        <begin position="362"/>
        <end position="383"/>
    </location>
</feature>
<keyword evidence="5 10" id="KW-0812">Transmembrane</keyword>
<feature type="transmembrane region" description="Helical" evidence="10">
    <location>
        <begin position="203"/>
        <end position="223"/>
    </location>
</feature>
<organism evidence="11 12">
    <name type="scientific">Clostridium porci</name>
    <dbReference type="NCBI Taxonomy" id="2605778"/>
    <lineage>
        <taxon>Bacteria</taxon>
        <taxon>Bacillati</taxon>
        <taxon>Bacillota</taxon>
        <taxon>Clostridia</taxon>
        <taxon>Eubacteriales</taxon>
        <taxon>Clostridiaceae</taxon>
        <taxon>Clostridium</taxon>
    </lineage>
</organism>
<evidence type="ECO:0000256" key="3">
    <source>
        <dbReference type="ARBA" id="ARBA00022475"/>
    </source>
</evidence>
<accession>A0A7X2NMH7</accession>
<dbReference type="InterPro" id="IPR004772">
    <property type="entry name" value="TrkH"/>
</dbReference>
<keyword evidence="4" id="KW-0633">Potassium transport</keyword>
<dbReference type="GO" id="GO:0015379">
    <property type="term" value="F:potassium:chloride symporter activity"/>
    <property type="evidence" value="ECO:0007669"/>
    <property type="project" value="InterPro"/>
</dbReference>
<sequence>MKEKRLVKKPKHVRLKKHISQTQFIAYGFFLIIITGTLLLMLPISSRDGQSAPFLNCLFTATSATCVTGLVVADTWSQWSLFGQVLLLIMIQLGGLGFISIGIFLSIVLRRKIGLKERGLMQESVNTLQIGGMVKLAKRIIIGTAMFEGAGAILLSLRFIPQFGWARGIWYGIFHSVSAFCNAGFDLMGYVEPYSSLCGYTGDWLVIGTISILIIVGGIGFIVWDDVARKKWDVRHYMLHTKIVLVTTVLMLVIGTLLFYLMERAHLLVAMNGSEKFLACFFSAVTPRTAGFNNVDTAALTDGSKFLTAILMFIGGSPGSTAGGIKTSTLAVLLLYVCSNIRQTHGVEVFARRLEDESIRQSACILTINLSLMLTAAILIMVAQNLPMSDVFFETCSAIGTSGMSTGITRSLAPFSRIVLIILMYSGRIGSLSFALAFTRTSPKPHVQYPAERITIG</sequence>
<dbReference type="PANTHER" id="PTHR32024:SF1">
    <property type="entry name" value="KTR SYSTEM POTASSIUM UPTAKE PROTEIN B"/>
    <property type="match status" value="1"/>
</dbReference>
<dbReference type="GO" id="GO:0005886">
    <property type="term" value="C:plasma membrane"/>
    <property type="evidence" value="ECO:0007669"/>
    <property type="project" value="UniProtKB-SubCell"/>
</dbReference>
<comment type="subcellular location">
    <subcellularLocation>
        <location evidence="1">Cell membrane</location>
        <topology evidence="1">Multi-pass membrane protein</topology>
    </subcellularLocation>
</comment>
<name>A0A7X2NMH7_9CLOT</name>
<dbReference type="AlphaFoldDB" id="A0A7X2NMH7"/>
<keyword evidence="8" id="KW-0406">Ion transport</keyword>
<reference evidence="11 12" key="1">
    <citation type="submission" date="2019-08" db="EMBL/GenBank/DDBJ databases">
        <title>In-depth cultivation of the pig gut microbiome towards novel bacterial diversity and tailored functional studies.</title>
        <authorList>
            <person name="Wylensek D."/>
            <person name="Hitch T.C.A."/>
            <person name="Clavel T."/>
        </authorList>
    </citation>
    <scope>NUCLEOTIDE SEQUENCE [LARGE SCALE GENOMIC DNA]</scope>
    <source>
        <strain evidence="11 12">WCA-389-WT-23D1</strain>
    </source>
</reference>
<dbReference type="Proteomes" id="UP000429958">
    <property type="component" value="Unassembled WGS sequence"/>
</dbReference>
<evidence type="ECO:0000256" key="6">
    <source>
        <dbReference type="ARBA" id="ARBA00022958"/>
    </source>
</evidence>
<feature type="transmembrane region" description="Helical" evidence="10">
    <location>
        <begin position="418"/>
        <end position="438"/>
    </location>
</feature>
<feature type="transmembrane region" description="Helical" evidence="10">
    <location>
        <begin position="169"/>
        <end position="191"/>
    </location>
</feature>
<keyword evidence="9 10" id="KW-0472">Membrane</keyword>
<protein>
    <submittedName>
        <fullName evidence="11">Trk family potassium uptake protein</fullName>
    </submittedName>
</protein>
<feature type="transmembrane region" description="Helical" evidence="10">
    <location>
        <begin position="24"/>
        <end position="42"/>
    </location>
</feature>
<evidence type="ECO:0000256" key="10">
    <source>
        <dbReference type="SAM" id="Phobius"/>
    </source>
</evidence>
<keyword evidence="7 10" id="KW-1133">Transmembrane helix</keyword>
<evidence type="ECO:0000256" key="9">
    <source>
        <dbReference type="ARBA" id="ARBA00023136"/>
    </source>
</evidence>
<evidence type="ECO:0000256" key="5">
    <source>
        <dbReference type="ARBA" id="ARBA00022692"/>
    </source>
</evidence>
<evidence type="ECO:0000256" key="2">
    <source>
        <dbReference type="ARBA" id="ARBA00022448"/>
    </source>
</evidence>
<keyword evidence="12" id="KW-1185">Reference proteome</keyword>
<dbReference type="PANTHER" id="PTHR32024">
    <property type="entry name" value="TRK SYSTEM POTASSIUM UPTAKE PROTEIN TRKG-RELATED"/>
    <property type="match status" value="1"/>
</dbReference>
<keyword evidence="3" id="KW-1003">Cell membrane</keyword>
<proteinExistence type="predicted"/>
<feature type="transmembrane region" description="Helical" evidence="10">
    <location>
        <begin position="140"/>
        <end position="157"/>
    </location>
</feature>
<comment type="caution">
    <text evidence="11">The sequence shown here is derived from an EMBL/GenBank/DDBJ whole genome shotgun (WGS) entry which is preliminary data.</text>
</comment>
<dbReference type="EMBL" id="VUMD01000012">
    <property type="protein sequence ID" value="MSS37572.1"/>
    <property type="molecule type" value="Genomic_DNA"/>
</dbReference>
<evidence type="ECO:0000313" key="12">
    <source>
        <dbReference type="Proteomes" id="UP000429958"/>
    </source>
</evidence>
<keyword evidence="6" id="KW-0630">Potassium</keyword>
<dbReference type="NCBIfam" id="TIGR00933">
    <property type="entry name" value="2a38"/>
    <property type="match status" value="1"/>
</dbReference>
<evidence type="ECO:0000256" key="7">
    <source>
        <dbReference type="ARBA" id="ARBA00022989"/>
    </source>
</evidence>
<gene>
    <name evidence="11" type="ORF">FYJ39_13545</name>
</gene>
<evidence type="ECO:0000313" key="11">
    <source>
        <dbReference type="EMBL" id="MSS37572.1"/>
    </source>
</evidence>
<dbReference type="SUPFAM" id="SSF81324">
    <property type="entry name" value="Voltage-gated potassium channels"/>
    <property type="match status" value="1"/>
</dbReference>
<feature type="transmembrane region" description="Helical" evidence="10">
    <location>
        <begin position="54"/>
        <end position="73"/>
    </location>
</feature>
<evidence type="ECO:0000256" key="1">
    <source>
        <dbReference type="ARBA" id="ARBA00004651"/>
    </source>
</evidence>
<dbReference type="Pfam" id="PF02386">
    <property type="entry name" value="TrkH"/>
    <property type="match status" value="1"/>
</dbReference>
<feature type="transmembrane region" description="Helical" evidence="10">
    <location>
        <begin position="243"/>
        <end position="262"/>
    </location>
</feature>
<keyword evidence="2" id="KW-0813">Transport</keyword>
<dbReference type="RefSeq" id="WP_154473019.1">
    <property type="nucleotide sequence ID" value="NZ_DBEWUL010000061.1"/>
</dbReference>